<dbReference type="PANTHER" id="PTHR36509">
    <property type="entry name" value="BLL3101 PROTEIN"/>
    <property type="match status" value="1"/>
</dbReference>
<evidence type="ECO:0000313" key="5">
    <source>
        <dbReference type="Proteomes" id="UP000235162"/>
    </source>
</evidence>
<dbReference type="InterPro" id="IPR010679">
    <property type="entry name" value="DUF1254"/>
</dbReference>
<dbReference type="Pfam" id="PF06863">
    <property type="entry name" value="DUF1254"/>
    <property type="match status" value="1"/>
</dbReference>
<dbReference type="InterPro" id="IPR010621">
    <property type="entry name" value="DUF1214"/>
</dbReference>
<dbReference type="Gene3D" id="2.60.120.600">
    <property type="entry name" value="Domain of unknown function DUF1214, C-terminal domain"/>
    <property type="match status" value="1"/>
</dbReference>
<accession>A0AAP8MDV4</accession>
<comment type="caution">
    <text evidence="4">The sequence shown here is derived from an EMBL/GenBank/DDBJ whole genome shotgun (WGS) entry which is preliminary data.</text>
</comment>
<dbReference type="Proteomes" id="UP000235162">
    <property type="component" value="Unassembled WGS sequence"/>
</dbReference>
<dbReference type="PANTHER" id="PTHR36509:SF3">
    <property type="entry name" value="SIGNAL PEPTIDE PROTEIN"/>
    <property type="match status" value="1"/>
</dbReference>
<evidence type="ECO:0000259" key="3">
    <source>
        <dbReference type="Pfam" id="PF06863"/>
    </source>
</evidence>
<sequence length="519" mass="57291">MLKILETKQVAVLALCLLVAMLGTAAEPTPGFNQTIPKSILTEDAVDTSIGELRFFDGMPDDETVRKLYDNLDTIRATDVFLNMVPAASLEGIRRGLEGLGVTKPNQVMMFDQLLDSNPLFLTGNTDTVYSVVIFDLSRDGPVVVEIPPGSGPSTVNDAYFRFVTDMGAPGPDRGKGGKYLILPHDYEGDIPKGYFTATSPSAINLMVLRGFLVDGKTDAAVRSVKEALKIYPLNKKDNPPEMKFISGSKIPFNTVHANDSSFFDEINDVIQREPVGFLDPELRGQLASIGIQKGKPFEPDARMQRLLRDGIAIGNATARALLLQPRDKTAYLYDDRRWYSAFIGGDYQWLIAGGDGGRNLDARTAFFYGYTLNTPAMVMKMVGAGSQYAVAASDQSGNYLDGSKFYRIRIPPNVPAKDFWSMVVYDPQTRSELQTGQPFPSKNNKRDSLIVDKDGSIELYFGPTAPDGKAANWIQTVPGKGWWAIFRLYGPLDAWFDREWRPGDFELIGDGFGDSHDH</sequence>
<keyword evidence="1" id="KW-0732">Signal</keyword>
<protein>
    <submittedName>
        <fullName evidence="4">DUF1254 domain-containing protein</fullName>
    </submittedName>
</protein>
<keyword evidence="5" id="KW-1185">Reference proteome</keyword>
<feature type="chain" id="PRO_5042880923" evidence="1">
    <location>
        <begin position="26"/>
        <end position="519"/>
    </location>
</feature>
<evidence type="ECO:0000313" key="4">
    <source>
        <dbReference type="EMBL" id="PLW85970.1"/>
    </source>
</evidence>
<organism evidence="4 5">
    <name type="scientific">Halioglobus japonicus</name>
    <dbReference type="NCBI Taxonomy" id="930805"/>
    <lineage>
        <taxon>Bacteria</taxon>
        <taxon>Pseudomonadati</taxon>
        <taxon>Pseudomonadota</taxon>
        <taxon>Gammaproteobacteria</taxon>
        <taxon>Cellvibrionales</taxon>
        <taxon>Halieaceae</taxon>
        <taxon>Halioglobus</taxon>
    </lineage>
</organism>
<feature type="domain" description="DUF1214" evidence="2">
    <location>
        <begin position="387"/>
        <end position="492"/>
    </location>
</feature>
<dbReference type="AlphaFoldDB" id="A0AAP8MDV4"/>
<dbReference type="Gene3D" id="2.60.40.1610">
    <property type="entry name" value="Domain of unknown function DUF1254"/>
    <property type="match status" value="1"/>
</dbReference>
<evidence type="ECO:0000259" key="2">
    <source>
        <dbReference type="Pfam" id="PF06742"/>
    </source>
</evidence>
<dbReference type="Pfam" id="PF06742">
    <property type="entry name" value="DUF1214"/>
    <property type="match status" value="1"/>
</dbReference>
<feature type="domain" description="DUF1254" evidence="3">
    <location>
        <begin position="105"/>
        <end position="233"/>
    </location>
</feature>
<dbReference type="InterPro" id="IPR037049">
    <property type="entry name" value="DUF1214_C_sf"/>
</dbReference>
<name>A0AAP8MDV4_9GAMM</name>
<dbReference type="Gene3D" id="1.10.3360.10">
    <property type="entry name" value="VPA0735-like domain"/>
    <property type="match status" value="1"/>
</dbReference>
<gene>
    <name evidence="4" type="ORF">C0029_13935</name>
</gene>
<dbReference type="EMBL" id="PKUR01000003">
    <property type="protein sequence ID" value="PLW85970.1"/>
    <property type="molecule type" value="Genomic_DNA"/>
</dbReference>
<dbReference type="SUPFAM" id="SSF160935">
    <property type="entry name" value="VPA0735-like"/>
    <property type="match status" value="1"/>
</dbReference>
<dbReference type="InterPro" id="IPR037050">
    <property type="entry name" value="DUF1254_sf"/>
</dbReference>
<reference evidence="4 5" key="1">
    <citation type="submission" date="2018-01" db="EMBL/GenBank/DDBJ databases">
        <title>The draft genome sequence of Halioglobus japonicus S1-36.</title>
        <authorList>
            <person name="Du Z.-J."/>
            <person name="Shi M.-J."/>
        </authorList>
    </citation>
    <scope>NUCLEOTIDE SEQUENCE [LARGE SCALE GENOMIC DNA]</scope>
    <source>
        <strain evidence="4 5">S1-36</strain>
    </source>
</reference>
<dbReference type="KEGG" id="hja:BST95_05385"/>
<proteinExistence type="predicted"/>
<evidence type="ECO:0000256" key="1">
    <source>
        <dbReference type="SAM" id="SignalP"/>
    </source>
</evidence>
<feature type="signal peptide" evidence="1">
    <location>
        <begin position="1"/>
        <end position="25"/>
    </location>
</feature>